<feature type="non-terminal residue" evidence="2">
    <location>
        <position position="1"/>
    </location>
</feature>
<reference evidence="2" key="1">
    <citation type="journal article" date="2014" name="Front. Microbiol.">
        <title>High frequency of phylogenetically diverse reductive dehalogenase-homologous genes in deep subseafloor sedimentary metagenomes.</title>
        <authorList>
            <person name="Kawai M."/>
            <person name="Futagami T."/>
            <person name="Toyoda A."/>
            <person name="Takaki Y."/>
            <person name="Nishi S."/>
            <person name="Hori S."/>
            <person name="Arai W."/>
            <person name="Tsubouchi T."/>
            <person name="Morono Y."/>
            <person name="Uchiyama I."/>
            <person name="Ito T."/>
            <person name="Fujiyama A."/>
            <person name="Inagaki F."/>
            <person name="Takami H."/>
        </authorList>
    </citation>
    <scope>NUCLEOTIDE SEQUENCE</scope>
    <source>
        <strain evidence="2">Expedition CK06-06</strain>
    </source>
</reference>
<gene>
    <name evidence="2" type="ORF">S12H4_32315</name>
</gene>
<evidence type="ECO:0000313" key="2">
    <source>
        <dbReference type="EMBL" id="GAI89680.1"/>
    </source>
</evidence>
<dbReference type="AlphaFoldDB" id="X1TQ29"/>
<evidence type="ECO:0000256" key="1">
    <source>
        <dbReference type="SAM" id="MobiDB-lite"/>
    </source>
</evidence>
<dbReference type="EMBL" id="BARW01018938">
    <property type="protein sequence ID" value="GAI89680.1"/>
    <property type="molecule type" value="Genomic_DNA"/>
</dbReference>
<organism evidence="2">
    <name type="scientific">marine sediment metagenome</name>
    <dbReference type="NCBI Taxonomy" id="412755"/>
    <lineage>
        <taxon>unclassified sequences</taxon>
        <taxon>metagenomes</taxon>
        <taxon>ecological metagenomes</taxon>
    </lineage>
</organism>
<accession>X1TQ29</accession>
<feature type="region of interest" description="Disordered" evidence="1">
    <location>
        <begin position="1"/>
        <end position="30"/>
    </location>
</feature>
<protein>
    <submittedName>
        <fullName evidence="2">Uncharacterized protein</fullName>
    </submittedName>
</protein>
<proteinExistence type="predicted"/>
<name>X1TQ29_9ZZZZ</name>
<comment type="caution">
    <text evidence="2">The sequence shown here is derived from an EMBL/GenBank/DDBJ whole genome shotgun (WGS) entry which is preliminary data.</text>
</comment>
<feature type="compositionally biased region" description="Polar residues" evidence="1">
    <location>
        <begin position="1"/>
        <end position="13"/>
    </location>
</feature>
<sequence length="30" mass="3093">QFSIQKGLSSTDTDPPGEPGIIKTSGYLVG</sequence>